<comment type="caution">
    <text evidence="2">The sequence shown here is derived from an EMBL/GenBank/DDBJ whole genome shotgun (WGS) entry which is preliminary data.</text>
</comment>
<reference evidence="2" key="1">
    <citation type="journal article" date="2023" name="Mol. Phylogenet. Evol.">
        <title>Genome-scale phylogeny and comparative genomics of the fungal order Sordariales.</title>
        <authorList>
            <person name="Hensen N."/>
            <person name="Bonometti L."/>
            <person name="Westerberg I."/>
            <person name="Brannstrom I.O."/>
            <person name="Guillou S."/>
            <person name="Cros-Aarteil S."/>
            <person name="Calhoun S."/>
            <person name="Haridas S."/>
            <person name="Kuo A."/>
            <person name="Mondo S."/>
            <person name="Pangilinan J."/>
            <person name="Riley R."/>
            <person name="LaButti K."/>
            <person name="Andreopoulos B."/>
            <person name="Lipzen A."/>
            <person name="Chen C."/>
            <person name="Yan M."/>
            <person name="Daum C."/>
            <person name="Ng V."/>
            <person name="Clum A."/>
            <person name="Steindorff A."/>
            <person name="Ohm R.A."/>
            <person name="Martin F."/>
            <person name="Silar P."/>
            <person name="Natvig D.O."/>
            <person name="Lalanne C."/>
            <person name="Gautier V."/>
            <person name="Ament-Velasquez S.L."/>
            <person name="Kruys A."/>
            <person name="Hutchinson M.I."/>
            <person name="Powell A.J."/>
            <person name="Barry K."/>
            <person name="Miller A.N."/>
            <person name="Grigoriev I.V."/>
            <person name="Debuchy R."/>
            <person name="Gladieux P."/>
            <person name="Hiltunen Thoren M."/>
            <person name="Johannesson H."/>
        </authorList>
    </citation>
    <scope>NUCLEOTIDE SEQUENCE</scope>
    <source>
        <strain evidence="2">CBS 315.58</strain>
    </source>
</reference>
<organism evidence="2 3">
    <name type="scientific">Triangularia verruculosa</name>
    <dbReference type="NCBI Taxonomy" id="2587418"/>
    <lineage>
        <taxon>Eukaryota</taxon>
        <taxon>Fungi</taxon>
        <taxon>Dikarya</taxon>
        <taxon>Ascomycota</taxon>
        <taxon>Pezizomycotina</taxon>
        <taxon>Sordariomycetes</taxon>
        <taxon>Sordariomycetidae</taxon>
        <taxon>Sordariales</taxon>
        <taxon>Podosporaceae</taxon>
        <taxon>Triangularia</taxon>
    </lineage>
</organism>
<accession>A0AAN6XEF8</accession>
<dbReference type="EMBL" id="MU863941">
    <property type="protein sequence ID" value="KAK4198761.1"/>
    <property type="molecule type" value="Genomic_DNA"/>
</dbReference>
<name>A0AAN6XEF8_9PEZI</name>
<feature type="region of interest" description="Disordered" evidence="1">
    <location>
        <begin position="398"/>
        <end position="448"/>
    </location>
</feature>
<feature type="compositionally biased region" description="Polar residues" evidence="1">
    <location>
        <begin position="154"/>
        <end position="169"/>
    </location>
</feature>
<feature type="compositionally biased region" description="Basic and acidic residues" evidence="1">
    <location>
        <begin position="661"/>
        <end position="671"/>
    </location>
</feature>
<feature type="compositionally biased region" description="Polar residues" evidence="1">
    <location>
        <begin position="1"/>
        <end position="27"/>
    </location>
</feature>
<evidence type="ECO:0000313" key="3">
    <source>
        <dbReference type="Proteomes" id="UP001303160"/>
    </source>
</evidence>
<proteinExistence type="predicted"/>
<feature type="compositionally biased region" description="Basic and acidic residues" evidence="1">
    <location>
        <begin position="619"/>
        <end position="630"/>
    </location>
</feature>
<evidence type="ECO:0000313" key="2">
    <source>
        <dbReference type="EMBL" id="KAK4198761.1"/>
    </source>
</evidence>
<evidence type="ECO:0000256" key="1">
    <source>
        <dbReference type="SAM" id="MobiDB-lite"/>
    </source>
</evidence>
<dbReference type="PANTHER" id="PTHR38166:SF1">
    <property type="entry name" value="C2H2-TYPE DOMAIN-CONTAINING PROTEIN"/>
    <property type="match status" value="1"/>
</dbReference>
<keyword evidence="3" id="KW-1185">Reference proteome</keyword>
<dbReference type="AlphaFoldDB" id="A0AAN6XEF8"/>
<dbReference type="PANTHER" id="PTHR38166">
    <property type="entry name" value="C2H2-TYPE DOMAIN-CONTAINING PROTEIN-RELATED"/>
    <property type="match status" value="1"/>
</dbReference>
<protein>
    <recommendedName>
        <fullName evidence="4">C2H2-type domain-containing protein</fullName>
    </recommendedName>
</protein>
<feature type="compositionally biased region" description="Polar residues" evidence="1">
    <location>
        <begin position="180"/>
        <end position="189"/>
    </location>
</feature>
<evidence type="ECO:0008006" key="4">
    <source>
        <dbReference type="Google" id="ProtNLM"/>
    </source>
</evidence>
<feature type="region of interest" description="Disordered" evidence="1">
    <location>
        <begin position="1"/>
        <end position="34"/>
    </location>
</feature>
<dbReference type="Proteomes" id="UP001303160">
    <property type="component" value="Unassembled WGS sequence"/>
</dbReference>
<feature type="region of interest" description="Disordered" evidence="1">
    <location>
        <begin position="619"/>
        <end position="677"/>
    </location>
</feature>
<sequence length="677" mass="75283">MTSRSYITTSPRPASTVVDRNSTQSPRLSVLQRAQEAKREDDALLIRAARRESLAHRLASGRTTADGALTLTAESPKRITAAPRRLGGQDIPSRNILPQETGHQPFSVDVLAAILQENHNMDPERATRVMRIWEAVIKCLDEISISMDVTPRNLTCPSRNVLNDDTPSGTQPPPKPAAQELSSEHQGQSEVPDDTAGPKYPCPFRKRNPVRFNIREHEACAQTSFAFIELRKHITSYHKKQPHPRQCRRCRAQFSNDMALLEHLMLPKDQICDVKSSPGDYDQEDGICPDIERALNDPERPDSSWTWETIWRLLFPCDTEIPDSDFHPMVELFEVDHAFDTDEQSLKTNLRDTLRLLLPTEGIDDEYCGFLAGQLDLVFQAHRASVMRQCLEQCGSASTPSAPLSSSSSDCTATSTETDRQSYSSARRGSKRRSAGLSILSPTSPSRSGAVKTLKAFACADQKSRVADGSVSPLERQDTTTAMTTPTLVNGTPTIEAFKSTARDSTSRDSLDSAIGMSATCCDLCSQDPCCCREVILSCIDASTSMPSTSAFEEDRHGYWKNRELLEQQQLQLQQQLIPKQQPTRTLRRTGQMISQEKVLHPDKEFGDNYCALGISAPGKDKSSDIREEANLNDNGGRLTPSNRIVGENGEDDTGHSPQSFKERVMRERHFSYVRGS</sequence>
<reference evidence="2" key="2">
    <citation type="submission" date="2023-05" db="EMBL/GenBank/DDBJ databases">
        <authorList>
            <consortium name="Lawrence Berkeley National Laboratory"/>
            <person name="Steindorff A."/>
            <person name="Hensen N."/>
            <person name="Bonometti L."/>
            <person name="Westerberg I."/>
            <person name="Brannstrom I.O."/>
            <person name="Guillou S."/>
            <person name="Cros-Aarteil S."/>
            <person name="Calhoun S."/>
            <person name="Haridas S."/>
            <person name="Kuo A."/>
            <person name="Mondo S."/>
            <person name="Pangilinan J."/>
            <person name="Riley R."/>
            <person name="Labutti K."/>
            <person name="Andreopoulos B."/>
            <person name="Lipzen A."/>
            <person name="Chen C."/>
            <person name="Yanf M."/>
            <person name="Daum C."/>
            <person name="Ng V."/>
            <person name="Clum A."/>
            <person name="Ohm R."/>
            <person name="Martin F."/>
            <person name="Silar P."/>
            <person name="Natvig D."/>
            <person name="Lalanne C."/>
            <person name="Gautier V."/>
            <person name="Ament-Velasquez S.L."/>
            <person name="Kruys A."/>
            <person name="Hutchinson M.I."/>
            <person name="Powell A.J."/>
            <person name="Barry K."/>
            <person name="Miller A.N."/>
            <person name="Grigoriev I.V."/>
            <person name="Debuchy R."/>
            <person name="Gladieux P."/>
            <person name="Thoren M.H."/>
            <person name="Johannesson H."/>
        </authorList>
    </citation>
    <scope>NUCLEOTIDE SEQUENCE</scope>
    <source>
        <strain evidence="2">CBS 315.58</strain>
    </source>
</reference>
<gene>
    <name evidence="2" type="ORF">QBC40DRAFT_255744</name>
</gene>
<feature type="region of interest" description="Disordered" evidence="1">
    <location>
        <begin position="154"/>
        <end position="202"/>
    </location>
</feature>
<feature type="compositionally biased region" description="Low complexity" evidence="1">
    <location>
        <begin position="398"/>
        <end position="427"/>
    </location>
</feature>